<dbReference type="AlphaFoldDB" id="A0A327NCF4"/>
<name>A0A327NCF4_9BACT</name>
<dbReference type="Proteomes" id="UP000249016">
    <property type="component" value="Unassembled WGS sequence"/>
</dbReference>
<evidence type="ECO:0000313" key="2">
    <source>
        <dbReference type="Proteomes" id="UP000249016"/>
    </source>
</evidence>
<evidence type="ECO:0000313" key="1">
    <source>
        <dbReference type="EMBL" id="RAI72920.1"/>
    </source>
</evidence>
<dbReference type="EMBL" id="QLII01000004">
    <property type="protein sequence ID" value="RAI72920.1"/>
    <property type="molecule type" value="Genomic_DNA"/>
</dbReference>
<proteinExistence type="predicted"/>
<organism evidence="1 2">
    <name type="scientific">Spirosoma telluris</name>
    <dbReference type="NCBI Taxonomy" id="2183553"/>
    <lineage>
        <taxon>Bacteria</taxon>
        <taxon>Pseudomonadati</taxon>
        <taxon>Bacteroidota</taxon>
        <taxon>Cytophagia</taxon>
        <taxon>Cytophagales</taxon>
        <taxon>Cytophagaceae</taxon>
        <taxon>Spirosoma</taxon>
    </lineage>
</organism>
<accession>A0A327NCF4</accession>
<dbReference type="RefSeq" id="WP_111351493.1">
    <property type="nucleotide sequence ID" value="NZ_QLII01000004.1"/>
</dbReference>
<comment type="caution">
    <text evidence="1">The sequence shown here is derived from an EMBL/GenBank/DDBJ whole genome shotgun (WGS) entry which is preliminary data.</text>
</comment>
<reference evidence="1 2" key="1">
    <citation type="submission" date="2018-06" db="EMBL/GenBank/DDBJ databases">
        <title>Spirosoma sp. HMF3257 Genome sequencing and assembly.</title>
        <authorList>
            <person name="Kang H."/>
            <person name="Cha I."/>
            <person name="Kim H."/>
            <person name="Kang J."/>
            <person name="Joh K."/>
        </authorList>
    </citation>
    <scope>NUCLEOTIDE SEQUENCE [LARGE SCALE GENOMIC DNA]</scope>
    <source>
        <strain evidence="1 2">HMF3257</strain>
    </source>
</reference>
<sequence>MTNPKAQLSLRMTALLHKSIEKHGQQFPDAAKNRPGLLHFLVDELSKHMLRSQEANPVVPIEK</sequence>
<protein>
    <submittedName>
        <fullName evidence="1">Uncharacterized protein</fullName>
    </submittedName>
</protein>
<gene>
    <name evidence="1" type="ORF">HMF3257_39135</name>
</gene>
<keyword evidence="2" id="KW-1185">Reference proteome</keyword>